<evidence type="ECO:0000313" key="6">
    <source>
        <dbReference type="Proteomes" id="UP000037392"/>
    </source>
</evidence>
<accession>A0A0J9C5C0</accession>
<dbReference type="CDD" id="cd02012">
    <property type="entry name" value="TPP_TK"/>
    <property type="match status" value="1"/>
</dbReference>
<reference evidence="5 6" key="1">
    <citation type="submission" date="2011-04" db="EMBL/GenBank/DDBJ databases">
        <title>The Genome Sequence of Clostridium citroniae WAL-19142.</title>
        <authorList>
            <consortium name="The Broad Institute Genome Sequencing Platform"/>
            <person name="Earl A."/>
            <person name="Ward D."/>
            <person name="Feldgarden M."/>
            <person name="Gevers D."/>
            <person name="Warren Y.A."/>
            <person name="Tyrrell K.L."/>
            <person name="Citron D.M."/>
            <person name="Goldstein E.J."/>
            <person name="Daigneault M."/>
            <person name="Allen-Vercoe E."/>
            <person name="Young S.K."/>
            <person name="Zeng Q."/>
            <person name="Gargeya S."/>
            <person name="Fitzgerald M."/>
            <person name="Haas B."/>
            <person name="Abouelleil A."/>
            <person name="Alvarado L."/>
            <person name="Arachchi H.M."/>
            <person name="Berlin A."/>
            <person name="Brown A."/>
            <person name="Chapman S.B."/>
            <person name="Chen Z."/>
            <person name="Dunbar C."/>
            <person name="Freedman E."/>
            <person name="Gearin G."/>
            <person name="Gellesch M."/>
            <person name="Goldberg J."/>
            <person name="Griggs A."/>
            <person name="Gujja S."/>
            <person name="Heilman E.R."/>
            <person name="Heiman D."/>
            <person name="Howarth C."/>
            <person name="Larson L."/>
            <person name="Lui A."/>
            <person name="MacDonald P.J."/>
            <person name="Mehta T."/>
            <person name="Montmayeur A."/>
            <person name="Murphy C."/>
            <person name="Neiman D."/>
            <person name="Pearson M."/>
            <person name="Priest M."/>
            <person name="Roberts A."/>
            <person name="Saif S."/>
            <person name="Shea T."/>
            <person name="Shenoy N."/>
            <person name="Sisk P."/>
            <person name="Stolte C."/>
            <person name="Sykes S."/>
            <person name="White J."/>
            <person name="Yandava C."/>
            <person name="Wortman J."/>
            <person name="Nusbaum C."/>
            <person name="Birren B."/>
        </authorList>
    </citation>
    <scope>NUCLEOTIDE SEQUENCE [LARGE SCALE GENOMIC DNA]</scope>
    <source>
        <strain evidence="5 6">WAL-19142</strain>
    </source>
</reference>
<proteinExistence type="inferred from homology"/>
<dbReference type="AlphaFoldDB" id="A0A0J9C5C0"/>
<dbReference type="Gene3D" id="3.40.50.970">
    <property type="match status" value="1"/>
</dbReference>
<keyword evidence="3" id="KW-0786">Thiamine pyrophosphate</keyword>
<evidence type="ECO:0000256" key="3">
    <source>
        <dbReference type="ARBA" id="ARBA00023052"/>
    </source>
</evidence>
<dbReference type="OrthoDB" id="8732661at2"/>
<evidence type="ECO:0000259" key="4">
    <source>
        <dbReference type="Pfam" id="PF00456"/>
    </source>
</evidence>
<dbReference type="InterPro" id="IPR029061">
    <property type="entry name" value="THDP-binding"/>
</dbReference>
<dbReference type="InterPro" id="IPR005474">
    <property type="entry name" value="Transketolase_N"/>
</dbReference>
<dbReference type="PANTHER" id="PTHR47514:SF1">
    <property type="entry name" value="TRANSKETOLASE N-TERMINAL SECTION-RELATED"/>
    <property type="match status" value="1"/>
</dbReference>
<dbReference type="Pfam" id="PF00456">
    <property type="entry name" value="Transketolase_N"/>
    <property type="match status" value="1"/>
</dbReference>
<gene>
    <name evidence="5" type="ORF">HMPREF9470_02352</name>
</gene>
<protein>
    <recommendedName>
        <fullName evidence="4">Transketolase N-terminal domain-containing protein</fullName>
    </recommendedName>
</protein>
<organism evidence="5 6">
    <name type="scientific">[Clostridium] citroniae WAL-19142</name>
    <dbReference type="NCBI Taxonomy" id="742734"/>
    <lineage>
        <taxon>Bacteria</taxon>
        <taxon>Bacillati</taxon>
        <taxon>Bacillota</taxon>
        <taxon>Clostridia</taxon>
        <taxon>Lachnospirales</taxon>
        <taxon>Lachnospiraceae</taxon>
        <taxon>Enterocloster</taxon>
    </lineage>
</organism>
<dbReference type="Proteomes" id="UP000037392">
    <property type="component" value="Unassembled WGS sequence"/>
</dbReference>
<dbReference type="PATRIC" id="fig|742734.4.peg.2530"/>
<dbReference type="GeneID" id="93161705"/>
<dbReference type="EMBL" id="ADLK01000019">
    <property type="protein sequence ID" value="KMW20337.1"/>
    <property type="molecule type" value="Genomic_DNA"/>
</dbReference>
<name>A0A0J9C5C0_9FIRM</name>
<dbReference type="SUPFAM" id="SSF52518">
    <property type="entry name" value="Thiamin diphosphate-binding fold (THDP-binding)"/>
    <property type="match status" value="1"/>
</dbReference>
<evidence type="ECO:0000313" key="5">
    <source>
        <dbReference type="EMBL" id="KMW20337.1"/>
    </source>
</evidence>
<dbReference type="RefSeq" id="WP_045092824.1">
    <property type="nucleotide sequence ID" value="NZ_KQ235877.1"/>
</dbReference>
<dbReference type="PANTHER" id="PTHR47514">
    <property type="entry name" value="TRANSKETOLASE N-TERMINAL SECTION-RELATED"/>
    <property type="match status" value="1"/>
</dbReference>
<evidence type="ECO:0000256" key="2">
    <source>
        <dbReference type="ARBA" id="ARBA00007131"/>
    </source>
</evidence>
<evidence type="ECO:0000256" key="1">
    <source>
        <dbReference type="ARBA" id="ARBA00001964"/>
    </source>
</evidence>
<comment type="cofactor">
    <cofactor evidence="1">
        <name>thiamine diphosphate</name>
        <dbReference type="ChEBI" id="CHEBI:58937"/>
    </cofactor>
</comment>
<comment type="caution">
    <text evidence="5">The sequence shown here is derived from an EMBL/GenBank/DDBJ whole genome shotgun (WGS) entry which is preliminary data.</text>
</comment>
<sequence length="277" mass="30762">MDDLSVMAYEMRKDVLDMICRAGTGHIGGDFSVMEILTDLYFRQMNISPELMDDRDRDRFVLSKGHSVESYYAVLARKGFFDIEEVKARFSAFNSPYIGHPNNKLPGIEMNSGSLGHGLPVCVGMALAGKMDQRDYRVYTVMGDGELAEGSVWEGVMAASHYKLDNLCAVVDRNRLQISGPTEEIMHHDDLGQRFSSFGWHVVTADGNDIPSLDRAFGEARQQKGQPTVVIANTIKGCGVSFMENQAGWHHRVPTDEEHQAAVRELDEKVKGGGICI</sequence>
<feature type="domain" description="Transketolase N-terminal" evidence="4">
    <location>
        <begin position="10"/>
        <end position="259"/>
    </location>
</feature>
<comment type="similarity">
    <text evidence="2">Belongs to the transketolase family.</text>
</comment>